<proteinExistence type="predicted"/>
<protein>
    <submittedName>
        <fullName evidence="1">Uncharacterized protein</fullName>
    </submittedName>
</protein>
<name>A0AAD6QRV2_9ROSI</name>
<evidence type="ECO:0000313" key="1">
    <source>
        <dbReference type="EMBL" id="KAJ6995060.1"/>
    </source>
</evidence>
<dbReference type="EMBL" id="JAQIZT010000006">
    <property type="protein sequence ID" value="KAJ6995060.1"/>
    <property type="molecule type" value="Genomic_DNA"/>
</dbReference>
<keyword evidence="2" id="KW-1185">Reference proteome</keyword>
<reference evidence="1" key="1">
    <citation type="journal article" date="2023" name="Mol. Ecol. Resour.">
        <title>Chromosome-level genome assembly of a triploid poplar Populus alba 'Berolinensis'.</title>
        <authorList>
            <person name="Chen S."/>
            <person name="Yu Y."/>
            <person name="Wang X."/>
            <person name="Wang S."/>
            <person name="Zhang T."/>
            <person name="Zhou Y."/>
            <person name="He R."/>
            <person name="Meng N."/>
            <person name="Wang Y."/>
            <person name="Liu W."/>
            <person name="Liu Z."/>
            <person name="Liu J."/>
            <person name="Guo Q."/>
            <person name="Huang H."/>
            <person name="Sederoff R.R."/>
            <person name="Wang G."/>
            <person name="Qu G."/>
            <person name="Chen S."/>
        </authorList>
    </citation>
    <scope>NUCLEOTIDE SEQUENCE</scope>
    <source>
        <strain evidence="1">SC-2020</strain>
    </source>
</reference>
<dbReference type="Proteomes" id="UP001164929">
    <property type="component" value="Chromosome 6"/>
</dbReference>
<organism evidence="1 2">
    <name type="scientific">Populus alba x Populus x berolinensis</name>
    <dbReference type="NCBI Taxonomy" id="444605"/>
    <lineage>
        <taxon>Eukaryota</taxon>
        <taxon>Viridiplantae</taxon>
        <taxon>Streptophyta</taxon>
        <taxon>Embryophyta</taxon>
        <taxon>Tracheophyta</taxon>
        <taxon>Spermatophyta</taxon>
        <taxon>Magnoliopsida</taxon>
        <taxon>eudicotyledons</taxon>
        <taxon>Gunneridae</taxon>
        <taxon>Pentapetalae</taxon>
        <taxon>rosids</taxon>
        <taxon>fabids</taxon>
        <taxon>Malpighiales</taxon>
        <taxon>Salicaceae</taxon>
        <taxon>Saliceae</taxon>
        <taxon>Populus</taxon>
    </lineage>
</organism>
<gene>
    <name evidence="1" type="ORF">NC653_017756</name>
</gene>
<accession>A0AAD6QRV2</accession>
<comment type="caution">
    <text evidence="1">The sequence shown here is derived from an EMBL/GenBank/DDBJ whole genome shotgun (WGS) entry which is preliminary data.</text>
</comment>
<dbReference type="AlphaFoldDB" id="A0AAD6QRV2"/>
<evidence type="ECO:0000313" key="2">
    <source>
        <dbReference type="Proteomes" id="UP001164929"/>
    </source>
</evidence>
<sequence length="221" mass="24804">MYGLNWQGSIPSACDFHLFKSVSGDGMHLLWHRIIVLLLPIARAHILESWIGQQKSIDMSTWVLNSVCIGFTSTTGPFLESHERNRVRNWCIWISSYPPMILAAKNISETSRQALRDLPRSDSAVTTVLPEAACTEKATSESDVCSPGVHRMVEGKYDEQQVKKALLVVVGMACLHPDTKGRPTIRKVEQILLKPNEPLMKSAPEEMVLDKIITHHEDCDM</sequence>